<accession>A0A2S0VXT8</accession>
<keyword evidence="1" id="KW-0732">Signal</keyword>
<dbReference type="AlphaFoldDB" id="A0A2S0VXT8"/>
<name>A0A2S0VXT8_9ALTE</name>
<dbReference type="OrthoDB" id="332829at2"/>
<evidence type="ECO:0000313" key="3">
    <source>
        <dbReference type="Proteomes" id="UP000244441"/>
    </source>
</evidence>
<proteinExistence type="predicted"/>
<reference evidence="2 3" key="1">
    <citation type="submission" date="2018-01" db="EMBL/GenBank/DDBJ databases">
        <title>Genome sequence of a Cantenovulum-like bacteria.</title>
        <authorList>
            <person name="Tan W.R."/>
            <person name="Lau N.-S."/>
            <person name="Go F."/>
            <person name="Amirul A.-A.A."/>
        </authorList>
    </citation>
    <scope>NUCLEOTIDE SEQUENCE [LARGE SCALE GENOMIC DNA]</scope>
    <source>
        <strain evidence="2 3">CCB-QB4</strain>
    </source>
</reference>
<feature type="signal peptide" evidence="1">
    <location>
        <begin position="1"/>
        <end position="17"/>
    </location>
</feature>
<dbReference type="PROSITE" id="PS51257">
    <property type="entry name" value="PROKAR_LIPOPROTEIN"/>
    <property type="match status" value="1"/>
</dbReference>
<dbReference type="InterPro" id="IPR010438">
    <property type="entry name" value="Lambda_Bor"/>
</dbReference>
<keyword evidence="3" id="KW-1185">Reference proteome</keyword>
<sequence>MKKLAILILSASLFGCATQTYHINGGAGKEATKEEMQAFFVSGLGQTQEMDAASICGGADKVAKVESHMSFLNGLLGGITWGIYTPRQARVYCKK</sequence>
<protein>
    <submittedName>
        <fullName evidence="2">Lipoprotein bor</fullName>
    </submittedName>
</protein>
<keyword evidence="2" id="KW-0449">Lipoprotein</keyword>
<dbReference type="Pfam" id="PF06291">
    <property type="entry name" value="Lambda_Bor"/>
    <property type="match status" value="1"/>
</dbReference>
<dbReference type="Proteomes" id="UP000244441">
    <property type="component" value="Chromosome"/>
</dbReference>
<dbReference type="RefSeq" id="WP_108605024.1">
    <property type="nucleotide sequence ID" value="NZ_CP026604.1"/>
</dbReference>
<dbReference type="KEGG" id="cate:C2869_09255"/>
<evidence type="ECO:0000256" key="1">
    <source>
        <dbReference type="SAM" id="SignalP"/>
    </source>
</evidence>
<evidence type="ECO:0000313" key="2">
    <source>
        <dbReference type="EMBL" id="AWB68982.1"/>
    </source>
</evidence>
<dbReference type="EMBL" id="CP026604">
    <property type="protein sequence ID" value="AWB68982.1"/>
    <property type="molecule type" value="Genomic_DNA"/>
</dbReference>
<organism evidence="2 3">
    <name type="scientific">Saccharobesus litoralis</name>
    <dbReference type="NCBI Taxonomy" id="2172099"/>
    <lineage>
        <taxon>Bacteria</taxon>
        <taxon>Pseudomonadati</taxon>
        <taxon>Pseudomonadota</taxon>
        <taxon>Gammaproteobacteria</taxon>
        <taxon>Alteromonadales</taxon>
        <taxon>Alteromonadaceae</taxon>
        <taxon>Saccharobesus</taxon>
    </lineage>
</organism>
<gene>
    <name evidence="2" type="ORF">C2869_09255</name>
</gene>
<feature type="chain" id="PRO_5015477744" evidence="1">
    <location>
        <begin position="18"/>
        <end position="95"/>
    </location>
</feature>